<keyword evidence="6" id="KW-0503">Monooxygenase</keyword>
<comment type="similarity">
    <text evidence="2 6">Belongs to the cytochrome P450 family.</text>
</comment>
<dbReference type="PANTHER" id="PTHR24305">
    <property type="entry name" value="CYTOCHROME P450"/>
    <property type="match status" value="1"/>
</dbReference>
<dbReference type="InterPro" id="IPR036396">
    <property type="entry name" value="Cyt_P450_sf"/>
</dbReference>
<dbReference type="InterPro" id="IPR017972">
    <property type="entry name" value="Cyt_P450_CS"/>
</dbReference>
<dbReference type="PANTHER" id="PTHR24305:SF166">
    <property type="entry name" value="CYTOCHROME P450 12A4, MITOCHONDRIAL-RELATED"/>
    <property type="match status" value="1"/>
</dbReference>
<keyword evidence="8" id="KW-1185">Reference proteome</keyword>
<dbReference type="InterPro" id="IPR050121">
    <property type="entry name" value="Cytochrome_P450_monoxygenase"/>
</dbReference>
<evidence type="ECO:0000313" key="7">
    <source>
        <dbReference type="EMBL" id="PHZ15386.1"/>
    </source>
</evidence>
<protein>
    <submittedName>
        <fullName evidence="7">Cytochrome P450</fullName>
    </submittedName>
</protein>
<feature type="binding site" description="axial binding residue" evidence="5">
    <location>
        <position position="448"/>
    </location>
    <ligand>
        <name>heme</name>
        <dbReference type="ChEBI" id="CHEBI:30413"/>
    </ligand>
    <ligandPart>
        <name>Fe</name>
        <dbReference type="ChEBI" id="CHEBI:18248"/>
    </ligandPart>
</feature>
<organism evidence="7 8">
    <name type="scientific">Rhizopus microsporus ATCC 52813</name>
    <dbReference type="NCBI Taxonomy" id="1340429"/>
    <lineage>
        <taxon>Eukaryota</taxon>
        <taxon>Fungi</taxon>
        <taxon>Fungi incertae sedis</taxon>
        <taxon>Mucoromycota</taxon>
        <taxon>Mucoromycotina</taxon>
        <taxon>Mucoromycetes</taxon>
        <taxon>Mucorales</taxon>
        <taxon>Mucorineae</taxon>
        <taxon>Rhizopodaceae</taxon>
        <taxon>Rhizopus</taxon>
    </lineage>
</organism>
<dbReference type="GO" id="GO:0005506">
    <property type="term" value="F:iron ion binding"/>
    <property type="evidence" value="ECO:0007669"/>
    <property type="project" value="InterPro"/>
</dbReference>
<evidence type="ECO:0000256" key="5">
    <source>
        <dbReference type="PIRSR" id="PIRSR602401-1"/>
    </source>
</evidence>
<keyword evidence="6" id="KW-0560">Oxidoreductase</keyword>
<comment type="cofactor">
    <cofactor evidence="1 5">
        <name>heme</name>
        <dbReference type="ChEBI" id="CHEBI:30413"/>
    </cofactor>
</comment>
<dbReference type="InterPro" id="IPR002401">
    <property type="entry name" value="Cyt_P450_E_grp-I"/>
</dbReference>
<dbReference type="PROSITE" id="PS00086">
    <property type="entry name" value="CYTOCHROME_P450"/>
    <property type="match status" value="1"/>
</dbReference>
<reference evidence="7 8" key="1">
    <citation type="journal article" date="2016" name="Proc. Natl. Acad. Sci. U.S.A.">
        <title>Lipid metabolic changes in an early divergent fungus govern the establishment of a mutualistic symbiosis with endobacteria.</title>
        <authorList>
            <person name="Lastovetsky O.A."/>
            <person name="Gaspar M.L."/>
            <person name="Mondo S.J."/>
            <person name="LaButti K.M."/>
            <person name="Sandor L."/>
            <person name="Grigoriev I.V."/>
            <person name="Henry S.A."/>
            <person name="Pawlowska T.E."/>
        </authorList>
    </citation>
    <scope>NUCLEOTIDE SEQUENCE [LARGE SCALE GENOMIC DNA]</scope>
    <source>
        <strain evidence="7 8">ATCC 52813</strain>
    </source>
</reference>
<dbReference type="STRING" id="1340429.A0A2G4T3X2"/>
<dbReference type="RefSeq" id="XP_023469094.1">
    <property type="nucleotide sequence ID" value="XM_023615820.1"/>
</dbReference>
<dbReference type="GeneID" id="35446808"/>
<sequence>MSVLIKGLFKRQLYALTLSAFIGSVLVRKLVQAIIVPKHLRHIPKVNTLQWFWSVVIGESHDVRTRRLMLPLMNKHGLCLKYVMGTWALTVADPVYLQMLLKDIEMFPKLQVTMDPDLILTNNEPNMGNASVAVWKRQRSVANPAFHRAMPVETFAQVVLRMFESIDKHHPDGVIDAVSYMKRYTLDCLGLGIFDFDMQTVSDPNSCYAIQYKEAFSIVRDPFVYLFPAYTYLPSRLIPYRNRARKANENLRQLLQDIIKKKKESPSTKSNPDLLSLMIMATNHDKTGKEYLTDGELVSNIAVFFVAGHETTASATSSFLYYLATHPNIQEKARKEVLSVLGDDPEDIIPTDKELKQMDYLNNCIKETMRINPPTSGNLPRVASRDTHIGNIFIPKGTMINLELYSAHHLDKYWDLPEVFNPDRFNTGSPGYREKATWMPFGYGPRTCIGLNFSMYEQRVLMAMFLKKYTWKLVPNSEHEHGLKNAVGGGIGLLGPESLRIILTKRYP</sequence>
<dbReference type="Pfam" id="PF00067">
    <property type="entry name" value="p450"/>
    <property type="match status" value="1"/>
</dbReference>
<dbReference type="EMBL" id="KZ303844">
    <property type="protein sequence ID" value="PHZ15386.1"/>
    <property type="molecule type" value="Genomic_DNA"/>
</dbReference>
<dbReference type="GO" id="GO:0004497">
    <property type="term" value="F:monooxygenase activity"/>
    <property type="evidence" value="ECO:0007669"/>
    <property type="project" value="UniProtKB-KW"/>
</dbReference>
<dbReference type="InterPro" id="IPR001128">
    <property type="entry name" value="Cyt_P450"/>
</dbReference>
<keyword evidence="4 5" id="KW-0408">Iron</keyword>
<dbReference type="SUPFAM" id="SSF48264">
    <property type="entry name" value="Cytochrome P450"/>
    <property type="match status" value="1"/>
</dbReference>
<gene>
    <name evidence="7" type="ORF">RHIMIDRAFT_88088</name>
</gene>
<evidence type="ECO:0000256" key="2">
    <source>
        <dbReference type="ARBA" id="ARBA00010617"/>
    </source>
</evidence>
<evidence type="ECO:0000256" key="1">
    <source>
        <dbReference type="ARBA" id="ARBA00001971"/>
    </source>
</evidence>
<dbReference type="GO" id="GO:0020037">
    <property type="term" value="F:heme binding"/>
    <property type="evidence" value="ECO:0007669"/>
    <property type="project" value="InterPro"/>
</dbReference>
<dbReference type="PRINTS" id="PR00385">
    <property type="entry name" value="P450"/>
</dbReference>
<dbReference type="PRINTS" id="PR00463">
    <property type="entry name" value="EP450I"/>
</dbReference>
<evidence type="ECO:0000256" key="6">
    <source>
        <dbReference type="RuleBase" id="RU000461"/>
    </source>
</evidence>
<evidence type="ECO:0000313" key="8">
    <source>
        <dbReference type="Proteomes" id="UP000242254"/>
    </source>
</evidence>
<keyword evidence="3 5" id="KW-0479">Metal-binding</keyword>
<dbReference type="AlphaFoldDB" id="A0A2G4T3X2"/>
<dbReference type="Gene3D" id="1.10.630.10">
    <property type="entry name" value="Cytochrome P450"/>
    <property type="match status" value="1"/>
</dbReference>
<proteinExistence type="inferred from homology"/>
<accession>A0A2G4T3X2</accession>
<dbReference type="Proteomes" id="UP000242254">
    <property type="component" value="Unassembled WGS sequence"/>
</dbReference>
<evidence type="ECO:0000256" key="4">
    <source>
        <dbReference type="ARBA" id="ARBA00023004"/>
    </source>
</evidence>
<keyword evidence="5 6" id="KW-0349">Heme</keyword>
<name>A0A2G4T3X2_RHIZD</name>
<dbReference type="GO" id="GO:0016705">
    <property type="term" value="F:oxidoreductase activity, acting on paired donors, with incorporation or reduction of molecular oxygen"/>
    <property type="evidence" value="ECO:0007669"/>
    <property type="project" value="InterPro"/>
</dbReference>
<evidence type="ECO:0000256" key="3">
    <source>
        <dbReference type="ARBA" id="ARBA00022723"/>
    </source>
</evidence>